<dbReference type="AlphaFoldDB" id="A0A5E4PEI5"/>
<keyword evidence="1" id="KW-0436">Ligase</keyword>
<dbReference type="Gene3D" id="3.40.50.12780">
    <property type="entry name" value="N-terminal domain of ligase-like"/>
    <property type="match status" value="1"/>
</dbReference>
<organism evidence="1 2">
    <name type="scientific">Aquicella siphonis</name>
    <dbReference type="NCBI Taxonomy" id="254247"/>
    <lineage>
        <taxon>Bacteria</taxon>
        <taxon>Pseudomonadati</taxon>
        <taxon>Pseudomonadota</taxon>
        <taxon>Gammaproteobacteria</taxon>
        <taxon>Legionellales</taxon>
        <taxon>Coxiellaceae</taxon>
        <taxon>Aquicella</taxon>
    </lineage>
</organism>
<dbReference type="PANTHER" id="PTHR36932:SF1">
    <property type="entry name" value="CAPSULAR POLYSACCHARIDE BIOSYNTHESIS PROTEIN"/>
    <property type="match status" value="1"/>
</dbReference>
<dbReference type="InterPro" id="IPR053158">
    <property type="entry name" value="CapK_Type1_Caps_Biosynth"/>
</dbReference>
<dbReference type="PANTHER" id="PTHR36932">
    <property type="entry name" value="CAPSULAR POLYSACCHARIDE BIOSYNTHESIS PROTEIN"/>
    <property type="match status" value="1"/>
</dbReference>
<dbReference type="RefSeq" id="WP_148337480.1">
    <property type="nucleotide sequence ID" value="NZ_LR699119.1"/>
</dbReference>
<dbReference type="Proteomes" id="UP000324194">
    <property type="component" value="Chromosome 1"/>
</dbReference>
<name>A0A5E4PEI5_9COXI</name>
<dbReference type="EMBL" id="LR699119">
    <property type="protein sequence ID" value="VVC74771.1"/>
    <property type="molecule type" value="Genomic_DNA"/>
</dbReference>
<dbReference type="KEGG" id="asip:AQUSIP_00430"/>
<protein>
    <submittedName>
        <fullName evidence="1">Phenylacetate-coenzyme A ligase</fullName>
    </submittedName>
</protein>
<sequence>MIMNDQMPALLNILEKSQWLTAEEIRHKQQKHLSQLILHARETVPFYARFYADIHSQDFQPDNILARLPVLKREHIQEAGEDFISQKIPGEHGSCSALETSGSTGKPVKVLGTDFTRIFYDALMLREHAWHQRDFTKTLMSIRWAKRGFAEAPQGLAQSTWGPPVNKYKTTGPSTFINVASSTPSQIDALLLYQPHYLMSYPSQLAALAEYCVSRRIELPWLDEIRTTGETFHPAYRRMIEHAWPGVKITDIYSTEEIGNIAQQCPEAGNYHVNTEHVICEIVDEQHRPCQSGQPGKVLLTALLNYATPLIRYEVGDYAEFGEACPCGRGMPVLKKILGRKRNRLILPDGESRFPYLGERAERNAITSAVRKFQFVQHTPHDIEYKAVVSEPLTLLQEEQLKAFLQRNLGFSFNITITYHAEIPLSATGKYEEFISLVSQESIHSSRQTT</sequence>
<dbReference type="InterPro" id="IPR042099">
    <property type="entry name" value="ANL_N_sf"/>
</dbReference>
<evidence type="ECO:0000313" key="1">
    <source>
        <dbReference type="EMBL" id="VVC74771.1"/>
    </source>
</evidence>
<dbReference type="GO" id="GO:0016874">
    <property type="term" value="F:ligase activity"/>
    <property type="evidence" value="ECO:0007669"/>
    <property type="project" value="UniProtKB-KW"/>
</dbReference>
<keyword evidence="2" id="KW-1185">Reference proteome</keyword>
<accession>A0A5E4PEI5</accession>
<evidence type="ECO:0000313" key="2">
    <source>
        <dbReference type="Proteomes" id="UP000324194"/>
    </source>
</evidence>
<gene>
    <name evidence="1" type="ORF">AQUSIP_00430</name>
</gene>
<dbReference type="OrthoDB" id="580775at2"/>
<proteinExistence type="predicted"/>
<dbReference type="SUPFAM" id="SSF56801">
    <property type="entry name" value="Acetyl-CoA synthetase-like"/>
    <property type="match status" value="1"/>
</dbReference>
<reference evidence="1 2" key="1">
    <citation type="submission" date="2019-08" db="EMBL/GenBank/DDBJ databases">
        <authorList>
            <person name="Guy L."/>
        </authorList>
    </citation>
    <scope>NUCLEOTIDE SEQUENCE [LARGE SCALE GENOMIC DNA]</scope>
    <source>
        <strain evidence="1 2">SGT-108</strain>
    </source>
</reference>